<dbReference type="GO" id="GO:0030288">
    <property type="term" value="C:outer membrane-bounded periplasmic space"/>
    <property type="evidence" value="ECO:0007669"/>
    <property type="project" value="TreeGrafter"/>
</dbReference>
<dbReference type="GO" id="GO:0009002">
    <property type="term" value="F:serine-type D-Ala-D-Ala carboxypeptidase activity"/>
    <property type="evidence" value="ECO:0007669"/>
    <property type="project" value="UniProtKB-EC"/>
</dbReference>
<keyword evidence="23" id="KW-1185">Reference proteome</keyword>
<dbReference type="InterPro" id="IPR012338">
    <property type="entry name" value="Beta-lactam/transpept-like"/>
</dbReference>
<keyword evidence="13 19" id="KW-0472">Membrane</keyword>
<comment type="catalytic activity">
    <reaction evidence="17">
        <text>[GlcNAc-(1-&gt;4)-Mur2Ac(oyl-L-Ala-gamma-D-Glu-L-Lys-D-Ala-D-Ala)](n)-di-trans,octa-cis-undecaprenyl diphosphate + beta-D-GlcNAc-(1-&gt;4)-Mur2Ac(oyl-L-Ala-gamma-D-Glu-L-Lys-D-Ala-D-Ala)-di-trans,octa-cis-undecaprenyl diphosphate = [GlcNAc-(1-&gt;4)-Mur2Ac(oyl-L-Ala-gamma-D-Glu-L-Lys-D-Ala-D-Ala)](n+1)-di-trans,octa-cis-undecaprenyl diphosphate + di-trans,octa-cis-undecaprenyl diphosphate + H(+)</text>
        <dbReference type="Rhea" id="RHEA:23708"/>
        <dbReference type="Rhea" id="RHEA-COMP:9602"/>
        <dbReference type="Rhea" id="RHEA-COMP:9603"/>
        <dbReference type="ChEBI" id="CHEBI:15378"/>
        <dbReference type="ChEBI" id="CHEBI:58405"/>
        <dbReference type="ChEBI" id="CHEBI:60033"/>
        <dbReference type="ChEBI" id="CHEBI:78435"/>
        <dbReference type="EC" id="2.4.99.28"/>
    </reaction>
</comment>
<dbReference type="GO" id="GO:0006508">
    <property type="term" value="P:proteolysis"/>
    <property type="evidence" value="ECO:0007669"/>
    <property type="project" value="UniProtKB-KW"/>
</dbReference>
<proteinExistence type="inferred from homology"/>
<dbReference type="EMBL" id="JACHGK010000012">
    <property type="protein sequence ID" value="MBB6446695.1"/>
    <property type="molecule type" value="Genomic_DNA"/>
</dbReference>
<accession>A0A7X0LWI5</accession>
<evidence type="ECO:0000256" key="3">
    <source>
        <dbReference type="ARBA" id="ARBA00022475"/>
    </source>
</evidence>
<evidence type="ECO:0000256" key="19">
    <source>
        <dbReference type="SAM" id="Phobius"/>
    </source>
</evidence>
<keyword evidence="12 19" id="KW-1133">Transmembrane helix</keyword>
<keyword evidence="5" id="KW-0645">Protease</keyword>
<keyword evidence="14" id="KW-0511">Multifunctional enzyme</keyword>
<dbReference type="InterPro" id="IPR050396">
    <property type="entry name" value="Glycosyltr_51/Transpeptidase"/>
</dbReference>
<evidence type="ECO:0000256" key="9">
    <source>
        <dbReference type="ARBA" id="ARBA00022801"/>
    </source>
</evidence>
<dbReference type="GO" id="GO:0016746">
    <property type="term" value="F:acyltransferase activity"/>
    <property type="evidence" value="ECO:0007669"/>
    <property type="project" value="UniProtKB-KW"/>
</dbReference>
<dbReference type="PANTHER" id="PTHR32282">
    <property type="entry name" value="BINDING PROTEIN TRANSPEPTIDASE, PUTATIVE-RELATED"/>
    <property type="match status" value="1"/>
</dbReference>
<comment type="catalytic activity">
    <reaction evidence="16">
        <text>Preferential cleavage: (Ac)2-L-Lys-D-Ala-|-D-Ala. Also transpeptidation of peptidyl-alanyl moieties that are N-acyl substituents of D-alanine.</text>
        <dbReference type="EC" id="3.4.16.4"/>
    </reaction>
</comment>
<evidence type="ECO:0000256" key="13">
    <source>
        <dbReference type="ARBA" id="ARBA00023136"/>
    </source>
</evidence>
<dbReference type="EC" id="2.3.2.-" evidence="22"/>
<evidence type="ECO:0000256" key="2">
    <source>
        <dbReference type="ARBA" id="ARBA00007739"/>
    </source>
</evidence>
<evidence type="ECO:0000256" key="8">
    <source>
        <dbReference type="ARBA" id="ARBA00022692"/>
    </source>
</evidence>
<evidence type="ECO:0000256" key="15">
    <source>
        <dbReference type="ARBA" id="ARBA00023316"/>
    </source>
</evidence>
<dbReference type="Gene3D" id="3.40.710.10">
    <property type="entry name" value="DD-peptidase/beta-lactamase superfamily"/>
    <property type="match status" value="1"/>
</dbReference>
<evidence type="ECO:0000256" key="4">
    <source>
        <dbReference type="ARBA" id="ARBA00022645"/>
    </source>
</evidence>
<evidence type="ECO:0000256" key="14">
    <source>
        <dbReference type="ARBA" id="ARBA00023268"/>
    </source>
</evidence>
<evidence type="ECO:0000256" key="16">
    <source>
        <dbReference type="ARBA" id="ARBA00034000"/>
    </source>
</evidence>
<dbReference type="Proteomes" id="UP000531594">
    <property type="component" value="Unassembled WGS sequence"/>
</dbReference>
<keyword evidence="22" id="KW-0012">Acyltransferase</keyword>
<comment type="similarity">
    <text evidence="2">In the N-terminal section; belongs to the glycosyltransferase 51 family.</text>
</comment>
<evidence type="ECO:0000313" key="23">
    <source>
        <dbReference type="Proteomes" id="UP000531594"/>
    </source>
</evidence>
<evidence type="ECO:0000256" key="6">
    <source>
        <dbReference type="ARBA" id="ARBA00022676"/>
    </source>
</evidence>
<protein>
    <submittedName>
        <fullName evidence="22">Penicillin-binding protein 2A</fullName>
        <ecNumber evidence="22">2.3.2.-</ecNumber>
        <ecNumber evidence="22">2.4.1.129</ecNumber>
    </submittedName>
</protein>
<dbReference type="InterPro" id="IPR001264">
    <property type="entry name" value="Glyco_trans_51"/>
</dbReference>
<feature type="transmembrane region" description="Helical" evidence="19">
    <location>
        <begin position="33"/>
        <end position="57"/>
    </location>
</feature>
<dbReference type="Gene3D" id="1.10.3810.10">
    <property type="entry name" value="Biosynthetic peptidoglycan transglycosylase-like"/>
    <property type="match status" value="1"/>
</dbReference>
<dbReference type="EC" id="2.4.1.129" evidence="22"/>
<keyword evidence="9" id="KW-0378">Hydrolase</keyword>
<dbReference type="AlphaFoldDB" id="A0A7X0LWI5"/>
<dbReference type="SUPFAM" id="SSF53955">
    <property type="entry name" value="Lysozyme-like"/>
    <property type="match status" value="1"/>
</dbReference>
<keyword evidence="15" id="KW-0961">Cell wall biogenesis/degradation</keyword>
<dbReference type="InterPro" id="IPR023346">
    <property type="entry name" value="Lysozyme-like_dom_sf"/>
</dbReference>
<evidence type="ECO:0000256" key="1">
    <source>
        <dbReference type="ARBA" id="ARBA00007090"/>
    </source>
</evidence>
<evidence type="ECO:0000259" key="20">
    <source>
        <dbReference type="Pfam" id="PF00905"/>
    </source>
</evidence>
<evidence type="ECO:0000256" key="5">
    <source>
        <dbReference type="ARBA" id="ARBA00022670"/>
    </source>
</evidence>
<keyword evidence="7 22" id="KW-0808">Transferase</keyword>
<dbReference type="GO" id="GO:0008658">
    <property type="term" value="F:penicillin binding"/>
    <property type="evidence" value="ECO:0007669"/>
    <property type="project" value="InterPro"/>
</dbReference>
<keyword evidence="6 22" id="KW-0328">Glycosyltransferase</keyword>
<keyword evidence="3" id="KW-1003">Cell membrane</keyword>
<comment type="caution">
    <text evidence="22">The sequence shown here is derived from an EMBL/GenBank/DDBJ whole genome shotgun (WGS) entry which is preliminary data.</text>
</comment>
<organism evidence="22 23">
    <name type="scientific">Bacillus benzoevorans</name>
    <dbReference type="NCBI Taxonomy" id="1456"/>
    <lineage>
        <taxon>Bacteria</taxon>
        <taxon>Bacillati</taxon>
        <taxon>Bacillota</taxon>
        <taxon>Bacilli</taxon>
        <taxon>Bacillales</taxon>
        <taxon>Bacillaceae</taxon>
        <taxon>Bacillus</taxon>
    </lineage>
</organism>
<evidence type="ECO:0000313" key="22">
    <source>
        <dbReference type="EMBL" id="MBB6446695.1"/>
    </source>
</evidence>
<dbReference type="GO" id="GO:0071555">
    <property type="term" value="P:cell wall organization"/>
    <property type="evidence" value="ECO:0007669"/>
    <property type="project" value="UniProtKB-KW"/>
</dbReference>
<feature type="domain" description="Penicillin-binding protein transpeptidase" evidence="20">
    <location>
        <begin position="349"/>
        <end position="625"/>
    </location>
</feature>
<dbReference type="FunFam" id="1.10.3810.10:FF:000001">
    <property type="entry name" value="Penicillin-binding protein 1A"/>
    <property type="match status" value="1"/>
</dbReference>
<keyword evidence="11" id="KW-0573">Peptidoglycan synthesis</keyword>
<evidence type="ECO:0000256" key="11">
    <source>
        <dbReference type="ARBA" id="ARBA00022984"/>
    </source>
</evidence>
<dbReference type="GO" id="GO:0008955">
    <property type="term" value="F:peptidoglycan glycosyltransferase activity"/>
    <property type="evidence" value="ECO:0007669"/>
    <property type="project" value="UniProtKB-EC"/>
</dbReference>
<dbReference type="SUPFAM" id="SSF56601">
    <property type="entry name" value="beta-lactamase/transpeptidase-like"/>
    <property type="match status" value="1"/>
</dbReference>
<dbReference type="Pfam" id="PF00912">
    <property type="entry name" value="Transgly"/>
    <property type="match status" value="1"/>
</dbReference>
<evidence type="ECO:0000259" key="21">
    <source>
        <dbReference type="Pfam" id="PF00912"/>
    </source>
</evidence>
<feature type="region of interest" description="Disordered" evidence="18">
    <location>
        <begin position="654"/>
        <end position="722"/>
    </location>
</feature>
<reference evidence="22 23" key="1">
    <citation type="submission" date="2020-08" db="EMBL/GenBank/DDBJ databases">
        <title>Genomic Encyclopedia of Type Strains, Phase IV (KMG-IV): sequencing the most valuable type-strain genomes for metagenomic binning, comparative biology and taxonomic classification.</title>
        <authorList>
            <person name="Goeker M."/>
        </authorList>
    </citation>
    <scope>NUCLEOTIDE SEQUENCE [LARGE SCALE GENOMIC DNA]</scope>
    <source>
        <strain evidence="22 23">DSM 5391</strain>
    </source>
</reference>
<gene>
    <name evidence="22" type="ORF">HNR53_003355</name>
</gene>
<comment type="similarity">
    <text evidence="1">In the C-terminal section; belongs to the transpeptidase family.</text>
</comment>
<evidence type="ECO:0000256" key="7">
    <source>
        <dbReference type="ARBA" id="ARBA00022679"/>
    </source>
</evidence>
<keyword evidence="4" id="KW-0121">Carboxypeptidase</keyword>
<feature type="domain" description="Glycosyl transferase family 51" evidence="21">
    <location>
        <begin position="87"/>
        <end position="253"/>
    </location>
</feature>
<dbReference type="NCBIfam" id="TIGR02074">
    <property type="entry name" value="PBP_1a_fam"/>
    <property type="match status" value="1"/>
</dbReference>
<evidence type="ECO:0000256" key="10">
    <source>
        <dbReference type="ARBA" id="ARBA00022960"/>
    </source>
</evidence>
<name>A0A7X0LWI5_9BACI</name>
<keyword evidence="8 19" id="KW-0812">Transmembrane</keyword>
<dbReference type="InterPro" id="IPR001460">
    <property type="entry name" value="PCN-bd_Tpept"/>
</dbReference>
<dbReference type="GO" id="GO:0008360">
    <property type="term" value="P:regulation of cell shape"/>
    <property type="evidence" value="ECO:0007669"/>
    <property type="project" value="UniProtKB-KW"/>
</dbReference>
<dbReference type="Pfam" id="PF00905">
    <property type="entry name" value="Transpeptidase"/>
    <property type="match status" value="1"/>
</dbReference>
<dbReference type="PANTHER" id="PTHR32282:SF32">
    <property type="entry name" value="PENICILLIN-BINDING PROTEIN 2A"/>
    <property type="match status" value="1"/>
</dbReference>
<keyword evidence="10" id="KW-0133">Cell shape</keyword>
<dbReference type="InterPro" id="IPR036950">
    <property type="entry name" value="PBP_transglycosylase"/>
</dbReference>
<evidence type="ECO:0000256" key="12">
    <source>
        <dbReference type="ARBA" id="ARBA00022989"/>
    </source>
</evidence>
<evidence type="ECO:0000256" key="18">
    <source>
        <dbReference type="SAM" id="MobiDB-lite"/>
    </source>
</evidence>
<dbReference type="GO" id="GO:0009252">
    <property type="term" value="P:peptidoglycan biosynthetic process"/>
    <property type="evidence" value="ECO:0007669"/>
    <property type="project" value="UniProtKB-KW"/>
</dbReference>
<evidence type="ECO:0000256" key="17">
    <source>
        <dbReference type="ARBA" id="ARBA00049902"/>
    </source>
</evidence>
<sequence length="722" mass="81389">MNKKVGTIVGRMDRRQQRKSAKKIWGAMSSKSLWVKIFAACAALFIVGLLVVNIFIWRTDVSKLEEAVPQPTIIYDQHGKAASKITGSKIEGVGIKQIPEDMIHAVISTEDQLFYKHHGINYFGIMRALFQNMTSGDIVAGGSTITQQLAKNVFLTHERTYKRKIKELIITKKIERTYTKDEIMERYLNQIYLGEGAWGIQRAAQTYFGKDAEELTLGESALIAGIIKAPSIFSPFKNMDKAIERRNLVLSLMEKEGYITASERKEAEAEAVVLEGREMDDYKGQYPYYVDHIITEAIEKYDLTENEILSGGLKIYTELNPVIQEAAEKVFAEGEMFPASPSGQTVQAGAVFLDPADGGISALVGGRGEHTFRGFNRATQLKRQPGSTMKPLAVYTPALEQGYEVFDRLQDSPLNIDGYEPMNFDRRFRGEVTMYEALIRSYNVPPVWLLDKIGLQSGTNAVKRFGIPLTEADYTYALALGGMSEGVSPLQMAQAYSVFPNHGLRVEAHTITRIENPAGEVVGKWHTNAVKVTDAQVAQKITFMLRGVVEEGTGIKAKVDGWEIAGKTGTTQLPFAVQNGAKDHWFVGYSPEIVGAVWMGYDKTDENHFMPDSSGATVTKIFQQVFSQSIKEFSQKEFDLSAVEKDLNKQLAAEKKRQEEAKKKAEEEKKKQEDAKKKEERSNWWDSWKEQKEVEKERKKEEKQKEKEEKQKEEKKKGKEED</sequence>
<dbReference type="RefSeq" id="WP_221452361.1">
    <property type="nucleotide sequence ID" value="NZ_JBHLZA010000067.1"/>
</dbReference>